<dbReference type="Pfam" id="PF00583">
    <property type="entry name" value="Acetyltransf_1"/>
    <property type="match status" value="1"/>
</dbReference>
<dbReference type="Gene3D" id="3.40.630.30">
    <property type="match status" value="1"/>
</dbReference>
<keyword evidence="2" id="KW-0012">Acyltransferase</keyword>
<dbReference type="Proteomes" id="UP001596990">
    <property type="component" value="Unassembled WGS sequence"/>
</dbReference>
<dbReference type="EC" id="2.3.1.-" evidence="2"/>
<dbReference type="EMBL" id="JBHTKL010000005">
    <property type="protein sequence ID" value="MFD1020540.1"/>
    <property type="molecule type" value="Genomic_DNA"/>
</dbReference>
<comment type="caution">
    <text evidence="2">The sequence shown here is derived from an EMBL/GenBank/DDBJ whole genome shotgun (WGS) entry which is preliminary data.</text>
</comment>
<dbReference type="InterPro" id="IPR000182">
    <property type="entry name" value="GNAT_dom"/>
</dbReference>
<sequence>MIHGRRRNNKQKVGAQVELNFTEIPEGERLPYLPYLLMADESPEIIKPYIDLGDLFALGIQREVAGVMLYIPVDSHTIELKNIAIKEAFRGKGIGKKAIDYACTYYNNAGYETLRVGTANSSIENLAFYQRAGFRMTGVIKDFFLQYPEPIYENGIRALDMILFERSLG</sequence>
<evidence type="ECO:0000313" key="3">
    <source>
        <dbReference type="Proteomes" id="UP001596990"/>
    </source>
</evidence>
<evidence type="ECO:0000259" key="1">
    <source>
        <dbReference type="PROSITE" id="PS51186"/>
    </source>
</evidence>
<gene>
    <name evidence="2" type="ORF">ACFQ2J_15230</name>
</gene>
<keyword evidence="3" id="KW-1185">Reference proteome</keyword>
<keyword evidence="2" id="KW-0808">Transferase</keyword>
<name>A0ABW3L3G1_9BACI</name>
<evidence type="ECO:0000313" key="2">
    <source>
        <dbReference type="EMBL" id="MFD1020540.1"/>
    </source>
</evidence>
<dbReference type="SUPFAM" id="SSF55729">
    <property type="entry name" value="Acyl-CoA N-acyltransferases (Nat)"/>
    <property type="match status" value="1"/>
</dbReference>
<organism evidence="2 3">
    <name type="scientific">Thalassobacillus hwangdonensis</name>
    <dbReference type="NCBI Taxonomy" id="546108"/>
    <lineage>
        <taxon>Bacteria</taxon>
        <taxon>Bacillati</taxon>
        <taxon>Bacillota</taxon>
        <taxon>Bacilli</taxon>
        <taxon>Bacillales</taxon>
        <taxon>Bacillaceae</taxon>
        <taxon>Thalassobacillus</taxon>
    </lineage>
</organism>
<dbReference type="PROSITE" id="PS51186">
    <property type="entry name" value="GNAT"/>
    <property type="match status" value="1"/>
</dbReference>
<dbReference type="InterPro" id="IPR016181">
    <property type="entry name" value="Acyl_CoA_acyltransferase"/>
</dbReference>
<protein>
    <submittedName>
        <fullName evidence="2">GNAT family N-acetyltransferase</fullName>
        <ecNumber evidence="2">2.3.1.-</ecNumber>
    </submittedName>
</protein>
<feature type="domain" description="N-acetyltransferase" evidence="1">
    <location>
        <begin position="19"/>
        <end position="166"/>
    </location>
</feature>
<proteinExistence type="predicted"/>
<dbReference type="CDD" id="cd04301">
    <property type="entry name" value="NAT_SF"/>
    <property type="match status" value="1"/>
</dbReference>
<reference evidence="3" key="1">
    <citation type="journal article" date="2019" name="Int. J. Syst. Evol. Microbiol.">
        <title>The Global Catalogue of Microorganisms (GCM) 10K type strain sequencing project: providing services to taxonomists for standard genome sequencing and annotation.</title>
        <authorList>
            <consortium name="The Broad Institute Genomics Platform"/>
            <consortium name="The Broad Institute Genome Sequencing Center for Infectious Disease"/>
            <person name="Wu L."/>
            <person name="Ma J."/>
        </authorList>
    </citation>
    <scope>NUCLEOTIDE SEQUENCE [LARGE SCALE GENOMIC DNA]</scope>
    <source>
        <strain evidence="3">CCUG 56607</strain>
    </source>
</reference>
<dbReference type="GO" id="GO:0016746">
    <property type="term" value="F:acyltransferase activity"/>
    <property type="evidence" value="ECO:0007669"/>
    <property type="project" value="UniProtKB-KW"/>
</dbReference>
<accession>A0ABW3L3G1</accession>